<dbReference type="EMBL" id="JAHRIN010021458">
    <property type="protein sequence ID" value="MEQ2198948.1"/>
    <property type="molecule type" value="Genomic_DNA"/>
</dbReference>
<name>A0ABV0QSX2_9TELE</name>
<dbReference type="InterPro" id="IPR008967">
    <property type="entry name" value="p53-like_TF_DNA-bd_sf"/>
</dbReference>
<dbReference type="Pfam" id="PF05224">
    <property type="entry name" value="NDT80_PhoG"/>
    <property type="match status" value="1"/>
</dbReference>
<dbReference type="InterPro" id="IPR037141">
    <property type="entry name" value="NDT80_DNA-bd_dom_sf"/>
</dbReference>
<protein>
    <recommendedName>
        <fullName evidence="3">NDT80 domain-containing protein</fullName>
    </recommendedName>
</protein>
<gene>
    <name evidence="4" type="ORF">XENOCAPTIV_021315</name>
</gene>
<feature type="DNA-binding region" description="NDT80" evidence="2">
    <location>
        <begin position="1"/>
        <end position="179"/>
    </location>
</feature>
<keyword evidence="5" id="KW-1185">Reference proteome</keyword>
<dbReference type="PROSITE" id="PS51517">
    <property type="entry name" value="NDT80"/>
    <property type="match status" value="1"/>
</dbReference>
<evidence type="ECO:0000256" key="1">
    <source>
        <dbReference type="ARBA" id="ARBA00023125"/>
    </source>
</evidence>
<feature type="domain" description="NDT80" evidence="3">
    <location>
        <begin position="1"/>
        <end position="179"/>
    </location>
</feature>
<sequence>TQDSKRRKRSDSEGSFAAVDAACCEDDGSRNTGTGSTLSGPSLGSSQLLRWEHYRREHWSTLCNTSYQTLAPPGYHIDTDKGFNYSTADEAFVCQKKNHFQVTVHIGVAAEPHYVRMPSGLHKIGHFQIKVFGIKLETPSHEVTIEQSQPDRSKKPFHPVRYGLQLHYTGLFFTGQSVS</sequence>
<proteinExistence type="predicted"/>
<accession>A0ABV0QSX2</accession>
<evidence type="ECO:0000313" key="4">
    <source>
        <dbReference type="EMBL" id="MEQ2198948.1"/>
    </source>
</evidence>
<evidence type="ECO:0000259" key="3">
    <source>
        <dbReference type="PROSITE" id="PS51517"/>
    </source>
</evidence>
<dbReference type="Proteomes" id="UP001434883">
    <property type="component" value="Unassembled WGS sequence"/>
</dbReference>
<dbReference type="PANTHER" id="PTHR13029">
    <property type="match status" value="1"/>
</dbReference>
<dbReference type="InterPro" id="IPR051577">
    <property type="entry name" value="MRF-like"/>
</dbReference>
<comment type="caution">
    <text evidence="4">The sequence shown here is derived from an EMBL/GenBank/DDBJ whole genome shotgun (WGS) entry which is preliminary data.</text>
</comment>
<evidence type="ECO:0000256" key="2">
    <source>
        <dbReference type="PROSITE-ProRule" id="PRU00850"/>
    </source>
</evidence>
<feature type="non-terminal residue" evidence="4">
    <location>
        <position position="1"/>
    </location>
</feature>
<evidence type="ECO:0000313" key="5">
    <source>
        <dbReference type="Proteomes" id="UP001434883"/>
    </source>
</evidence>
<dbReference type="InterPro" id="IPR024061">
    <property type="entry name" value="NDT80_DNA-bd_dom"/>
</dbReference>
<organism evidence="4 5">
    <name type="scientific">Xenoophorus captivus</name>
    <dbReference type="NCBI Taxonomy" id="1517983"/>
    <lineage>
        <taxon>Eukaryota</taxon>
        <taxon>Metazoa</taxon>
        <taxon>Chordata</taxon>
        <taxon>Craniata</taxon>
        <taxon>Vertebrata</taxon>
        <taxon>Euteleostomi</taxon>
        <taxon>Actinopterygii</taxon>
        <taxon>Neopterygii</taxon>
        <taxon>Teleostei</taxon>
        <taxon>Neoteleostei</taxon>
        <taxon>Acanthomorphata</taxon>
        <taxon>Ovalentaria</taxon>
        <taxon>Atherinomorphae</taxon>
        <taxon>Cyprinodontiformes</taxon>
        <taxon>Goodeidae</taxon>
        <taxon>Xenoophorus</taxon>
    </lineage>
</organism>
<keyword evidence="1 2" id="KW-0238">DNA-binding</keyword>
<reference evidence="4 5" key="1">
    <citation type="submission" date="2021-06" db="EMBL/GenBank/DDBJ databases">
        <authorList>
            <person name="Palmer J.M."/>
        </authorList>
    </citation>
    <scope>NUCLEOTIDE SEQUENCE [LARGE SCALE GENOMIC DNA]</scope>
    <source>
        <strain evidence="4 5">XC_2019</strain>
        <tissue evidence="4">Muscle</tissue>
    </source>
</reference>
<dbReference type="SUPFAM" id="SSF49417">
    <property type="entry name" value="p53-like transcription factors"/>
    <property type="match status" value="1"/>
</dbReference>
<dbReference type="Gene3D" id="2.60.40.1390">
    <property type="entry name" value="NDT80 DNA-binding domain"/>
    <property type="match status" value="1"/>
</dbReference>
<dbReference type="PANTHER" id="PTHR13029:SF17">
    <property type="entry name" value="MYELIN REGULATORY FACTOR-LIKE PROTEIN"/>
    <property type="match status" value="1"/>
</dbReference>